<keyword evidence="1" id="KW-1133">Transmembrane helix</keyword>
<proteinExistence type="predicted"/>
<dbReference type="VEuPathDB" id="VectorBase:BGLAX_033169"/>
<reference evidence="2" key="1">
    <citation type="submission" date="2020-05" db="UniProtKB">
        <authorList>
            <consortium name="EnsemblMetazoa"/>
        </authorList>
    </citation>
    <scope>IDENTIFICATION</scope>
    <source>
        <strain evidence="2">BB02</strain>
    </source>
</reference>
<sequence>MPNPEGVNVLHSVGAAFITVGLVLHIVGLDLMKHLGISDAFKSARAFAILGMFSGLWALGLTYIYLIKLLKQNVNSNLLKKFVLCTSILTIVFIVICISCFVAGFQEKLEGYFNQDLKAGYSIFLSGFGCAAITLGGILFYVSGRTSGETYARI</sequence>
<evidence type="ECO:0000313" key="2">
    <source>
        <dbReference type="EnsemblMetazoa" id="BGLB037144-PA"/>
    </source>
</evidence>
<dbReference type="AlphaFoldDB" id="A0A2C9M0L9"/>
<evidence type="ECO:0000256" key="1">
    <source>
        <dbReference type="SAM" id="Phobius"/>
    </source>
</evidence>
<accession>A0A2C9M0L9</accession>
<feature type="transmembrane region" description="Helical" evidence="1">
    <location>
        <begin position="82"/>
        <end position="105"/>
    </location>
</feature>
<organism evidence="2 3">
    <name type="scientific">Biomphalaria glabrata</name>
    <name type="common">Bloodfluke planorb</name>
    <name type="synonym">Freshwater snail</name>
    <dbReference type="NCBI Taxonomy" id="6526"/>
    <lineage>
        <taxon>Eukaryota</taxon>
        <taxon>Metazoa</taxon>
        <taxon>Spiralia</taxon>
        <taxon>Lophotrochozoa</taxon>
        <taxon>Mollusca</taxon>
        <taxon>Gastropoda</taxon>
        <taxon>Heterobranchia</taxon>
        <taxon>Euthyneura</taxon>
        <taxon>Panpulmonata</taxon>
        <taxon>Hygrophila</taxon>
        <taxon>Lymnaeoidea</taxon>
        <taxon>Planorbidae</taxon>
        <taxon>Biomphalaria</taxon>
    </lineage>
</organism>
<feature type="transmembrane region" description="Helical" evidence="1">
    <location>
        <begin position="7"/>
        <end position="27"/>
    </location>
</feature>
<protein>
    <submittedName>
        <fullName evidence="2">Uncharacterized protein</fullName>
    </submittedName>
</protein>
<gene>
    <name evidence="2" type="primary">106078311</name>
</gene>
<evidence type="ECO:0000313" key="3">
    <source>
        <dbReference type="Proteomes" id="UP000076420"/>
    </source>
</evidence>
<feature type="transmembrane region" description="Helical" evidence="1">
    <location>
        <begin position="47"/>
        <end position="70"/>
    </location>
</feature>
<dbReference type="Gene3D" id="1.20.140.150">
    <property type="match status" value="1"/>
</dbReference>
<dbReference type="VEuPathDB" id="VectorBase:BGLB037144"/>
<name>A0A2C9M0L9_BIOGL</name>
<dbReference type="KEGG" id="bgt:106078311"/>
<keyword evidence="1" id="KW-0812">Transmembrane</keyword>
<keyword evidence="1" id="KW-0472">Membrane</keyword>
<feature type="transmembrane region" description="Helical" evidence="1">
    <location>
        <begin position="120"/>
        <end position="142"/>
    </location>
</feature>
<dbReference type="EnsemblMetazoa" id="BGLB037144-RA">
    <property type="protein sequence ID" value="BGLB037144-PA"/>
    <property type="gene ID" value="BGLB037144"/>
</dbReference>
<dbReference type="Proteomes" id="UP000076420">
    <property type="component" value="Unassembled WGS sequence"/>
</dbReference>